<name>A0A7J0EHP5_9ERIC</name>
<proteinExistence type="predicted"/>
<keyword evidence="3" id="KW-1185">Reference proteome</keyword>
<protein>
    <recommendedName>
        <fullName evidence="4">Secreted protein</fullName>
    </recommendedName>
</protein>
<dbReference type="Proteomes" id="UP000585474">
    <property type="component" value="Unassembled WGS sequence"/>
</dbReference>
<reference evidence="2 3" key="1">
    <citation type="submission" date="2019-07" db="EMBL/GenBank/DDBJ databases">
        <title>De Novo Assembly of kiwifruit Actinidia rufa.</title>
        <authorList>
            <person name="Sugita-Konishi S."/>
            <person name="Sato K."/>
            <person name="Mori E."/>
            <person name="Abe Y."/>
            <person name="Kisaki G."/>
            <person name="Hamano K."/>
            <person name="Suezawa K."/>
            <person name="Otani M."/>
            <person name="Fukuda T."/>
            <person name="Manabe T."/>
            <person name="Gomi K."/>
            <person name="Tabuchi M."/>
            <person name="Akimitsu K."/>
            <person name="Kataoka I."/>
        </authorList>
    </citation>
    <scope>NUCLEOTIDE SEQUENCE [LARGE SCALE GENOMIC DNA]</scope>
    <source>
        <strain evidence="3">cv. Fuchu</strain>
    </source>
</reference>
<keyword evidence="1" id="KW-0732">Signal</keyword>
<comment type="caution">
    <text evidence="2">The sequence shown here is derived from an EMBL/GenBank/DDBJ whole genome shotgun (WGS) entry which is preliminary data.</text>
</comment>
<dbReference type="EMBL" id="BJWL01000003">
    <property type="protein sequence ID" value="GFY85157.1"/>
    <property type="molecule type" value="Genomic_DNA"/>
</dbReference>
<dbReference type="AlphaFoldDB" id="A0A7J0EHP5"/>
<evidence type="ECO:0000313" key="2">
    <source>
        <dbReference type="EMBL" id="GFY85157.1"/>
    </source>
</evidence>
<feature type="signal peptide" evidence="1">
    <location>
        <begin position="1"/>
        <end position="20"/>
    </location>
</feature>
<sequence length="90" mass="9759">MVMTMLGVVVVILLIPHLEKMGLLETLTGLVFLSGQGQQRRPICSTAIEIGGETAVVLFRLRLHGWIRISSTVPSVVMGVLVDHVVAVVR</sequence>
<organism evidence="2 3">
    <name type="scientific">Actinidia rufa</name>
    <dbReference type="NCBI Taxonomy" id="165716"/>
    <lineage>
        <taxon>Eukaryota</taxon>
        <taxon>Viridiplantae</taxon>
        <taxon>Streptophyta</taxon>
        <taxon>Embryophyta</taxon>
        <taxon>Tracheophyta</taxon>
        <taxon>Spermatophyta</taxon>
        <taxon>Magnoliopsida</taxon>
        <taxon>eudicotyledons</taxon>
        <taxon>Gunneridae</taxon>
        <taxon>Pentapetalae</taxon>
        <taxon>asterids</taxon>
        <taxon>Ericales</taxon>
        <taxon>Actinidiaceae</taxon>
        <taxon>Actinidia</taxon>
    </lineage>
</organism>
<gene>
    <name evidence="2" type="ORF">Acr_03g0019310</name>
</gene>
<evidence type="ECO:0000256" key="1">
    <source>
        <dbReference type="SAM" id="SignalP"/>
    </source>
</evidence>
<feature type="chain" id="PRO_5029732314" description="Secreted protein" evidence="1">
    <location>
        <begin position="21"/>
        <end position="90"/>
    </location>
</feature>
<evidence type="ECO:0000313" key="3">
    <source>
        <dbReference type="Proteomes" id="UP000585474"/>
    </source>
</evidence>
<evidence type="ECO:0008006" key="4">
    <source>
        <dbReference type="Google" id="ProtNLM"/>
    </source>
</evidence>
<accession>A0A7J0EHP5</accession>